<dbReference type="AlphaFoldDB" id="A0AA38SHL5"/>
<reference evidence="1" key="1">
    <citation type="submission" date="2023-03" db="EMBL/GenBank/DDBJ databases">
        <title>Chromosome-scale reference genome and RAD-based genetic map of yellow starthistle (Centaurea solstitialis) reveal putative structural variation and QTLs associated with invader traits.</title>
        <authorList>
            <person name="Reatini B."/>
            <person name="Cang F.A."/>
            <person name="Jiang Q."/>
            <person name="Mckibben M.T.W."/>
            <person name="Barker M.S."/>
            <person name="Rieseberg L.H."/>
            <person name="Dlugosch K.M."/>
        </authorList>
    </citation>
    <scope>NUCLEOTIDE SEQUENCE</scope>
    <source>
        <strain evidence="1">CAN-66</strain>
        <tissue evidence="1">Leaf</tissue>
    </source>
</reference>
<gene>
    <name evidence="1" type="ORF">OSB04_un000656</name>
</gene>
<protein>
    <submittedName>
        <fullName evidence="1">Uncharacterized protein</fullName>
    </submittedName>
</protein>
<dbReference type="EMBL" id="JARYMX010000050">
    <property type="protein sequence ID" value="KAJ9536176.1"/>
    <property type="molecule type" value="Genomic_DNA"/>
</dbReference>
<keyword evidence="2" id="KW-1185">Reference proteome</keyword>
<accession>A0AA38SHL5</accession>
<organism evidence="1 2">
    <name type="scientific">Centaurea solstitialis</name>
    <name type="common">yellow star-thistle</name>
    <dbReference type="NCBI Taxonomy" id="347529"/>
    <lineage>
        <taxon>Eukaryota</taxon>
        <taxon>Viridiplantae</taxon>
        <taxon>Streptophyta</taxon>
        <taxon>Embryophyta</taxon>
        <taxon>Tracheophyta</taxon>
        <taxon>Spermatophyta</taxon>
        <taxon>Magnoliopsida</taxon>
        <taxon>eudicotyledons</taxon>
        <taxon>Gunneridae</taxon>
        <taxon>Pentapetalae</taxon>
        <taxon>asterids</taxon>
        <taxon>campanulids</taxon>
        <taxon>Asterales</taxon>
        <taxon>Asteraceae</taxon>
        <taxon>Carduoideae</taxon>
        <taxon>Cardueae</taxon>
        <taxon>Centaureinae</taxon>
        <taxon>Centaurea</taxon>
    </lineage>
</organism>
<evidence type="ECO:0000313" key="2">
    <source>
        <dbReference type="Proteomes" id="UP001172457"/>
    </source>
</evidence>
<proteinExistence type="predicted"/>
<evidence type="ECO:0000313" key="1">
    <source>
        <dbReference type="EMBL" id="KAJ9536176.1"/>
    </source>
</evidence>
<name>A0AA38SHL5_9ASTR</name>
<comment type="caution">
    <text evidence="1">The sequence shown here is derived from an EMBL/GenBank/DDBJ whole genome shotgun (WGS) entry which is preliminary data.</text>
</comment>
<dbReference type="Proteomes" id="UP001172457">
    <property type="component" value="Unassembled WGS sequence"/>
</dbReference>
<sequence length="145" mass="16494">MDCSQGLPCENVEVSDIHLTYNGARGGGAGAISECSYVKPKCHVSTYDTYAYDGSPERNTCQSRRVGRFELEPNFDPLNWRFCELTALIVVLQILEYQPEFLPFHPPFPHSLFQELVQSVDQSLSQPPFLSQPQPLFQSFQDYLQ</sequence>